<comment type="caution">
    <text evidence="1">The sequence shown here is derived from an EMBL/GenBank/DDBJ whole genome shotgun (WGS) entry which is preliminary data.</text>
</comment>
<name>A0A498CJ74_9GAMM</name>
<evidence type="ECO:0000313" key="2">
    <source>
        <dbReference type="Proteomes" id="UP000274786"/>
    </source>
</evidence>
<proteinExistence type="predicted"/>
<dbReference type="Pfam" id="PF13332">
    <property type="entry name" value="Fil_haemagg_2"/>
    <property type="match status" value="1"/>
</dbReference>
<dbReference type="InterPro" id="IPR025157">
    <property type="entry name" value="Hemagglutinin_rpt"/>
</dbReference>
<sequence>MGSSRSNANSTTWQNTTLTGQNISLKAEGDTTLRGATATADRIDVKAGGTLTIESLQDVAESMSKNSQVGGRVQVSFGTAWSADGYASGGKSNGSYQGVGQQSGLFAGDGGYHVDAGHVNLVGGAIA</sequence>
<dbReference type="EMBL" id="RCDC01000002">
    <property type="protein sequence ID" value="RLK58474.1"/>
    <property type="molecule type" value="Genomic_DNA"/>
</dbReference>
<dbReference type="GO" id="GO:0003824">
    <property type="term" value="F:catalytic activity"/>
    <property type="evidence" value="ECO:0007669"/>
    <property type="project" value="UniProtKB-ARBA"/>
</dbReference>
<protein>
    <submittedName>
        <fullName evidence="1">Filamentous hemagglutinin</fullName>
    </submittedName>
</protein>
<dbReference type="AlphaFoldDB" id="A0A498CJ74"/>
<organism evidence="1 2">
    <name type="scientific">Stenotrophomonas rhizophila</name>
    <dbReference type="NCBI Taxonomy" id="216778"/>
    <lineage>
        <taxon>Bacteria</taxon>
        <taxon>Pseudomonadati</taxon>
        <taxon>Pseudomonadota</taxon>
        <taxon>Gammaproteobacteria</taxon>
        <taxon>Lysobacterales</taxon>
        <taxon>Lysobacteraceae</taxon>
        <taxon>Stenotrophomonas</taxon>
    </lineage>
</organism>
<evidence type="ECO:0000313" key="1">
    <source>
        <dbReference type="EMBL" id="RLK58474.1"/>
    </source>
</evidence>
<reference evidence="1 2" key="1">
    <citation type="submission" date="2018-10" db="EMBL/GenBank/DDBJ databases">
        <title>Comparative analysis of microorganisms from saline springs in Andes Mountain Range, Colombia.</title>
        <authorList>
            <person name="Rubin E."/>
        </authorList>
    </citation>
    <scope>NUCLEOTIDE SEQUENCE [LARGE SCALE GENOMIC DNA]</scope>
    <source>
        <strain evidence="1 2">USBA GBX 843</strain>
    </source>
</reference>
<accession>A0A498CJ74</accession>
<gene>
    <name evidence="1" type="ORF">BCL79_0006</name>
</gene>
<feature type="non-terminal residue" evidence="1">
    <location>
        <position position="127"/>
    </location>
</feature>
<dbReference type="RefSeq" id="WP_259462062.1">
    <property type="nucleotide sequence ID" value="NZ_RCDC01000002.1"/>
</dbReference>
<dbReference type="Proteomes" id="UP000274786">
    <property type="component" value="Unassembled WGS sequence"/>
</dbReference>